<dbReference type="KEGG" id="wfu:AXE80_06495"/>
<dbReference type="Proteomes" id="UP000092967">
    <property type="component" value="Chromosome"/>
</dbReference>
<evidence type="ECO:0000313" key="1">
    <source>
        <dbReference type="EMBL" id="ANW95949.1"/>
    </source>
</evidence>
<accession>A0A1B1Y5C7</accession>
<evidence type="ECO:0000313" key="2">
    <source>
        <dbReference type="Proteomes" id="UP000092967"/>
    </source>
</evidence>
<protein>
    <submittedName>
        <fullName evidence="1">Uncharacterized protein</fullName>
    </submittedName>
</protein>
<dbReference type="AlphaFoldDB" id="A0A1B1Y5C7"/>
<organism evidence="1 2">
    <name type="scientific">Wenyingzhuangia fucanilytica</name>
    <dbReference type="NCBI Taxonomy" id="1790137"/>
    <lineage>
        <taxon>Bacteria</taxon>
        <taxon>Pseudomonadati</taxon>
        <taxon>Bacteroidota</taxon>
        <taxon>Flavobacteriia</taxon>
        <taxon>Flavobacteriales</taxon>
        <taxon>Flavobacteriaceae</taxon>
        <taxon>Wenyingzhuangia</taxon>
    </lineage>
</organism>
<dbReference type="RefSeq" id="WP_068825571.1">
    <property type="nucleotide sequence ID" value="NZ_CP014224.1"/>
</dbReference>
<reference evidence="1 2" key="1">
    <citation type="submission" date="2016-02" db="EMBL/GenBank/DDBJ databases">
        <authorList>
            <person name="Wen L."/>
            <person name="He K."/>
            <person name="Yang H."/>
        </authorList>
    </citation>
    <scope>NUCLEOTIDE SEQUENCE [LARGE SCALE GENOMIC DNA]</scope>
    <source>
        <strain evidence="1 2">CZ1127</strain>
    </source>
</reference>
<gene>
    <name evidence="1" type="ORF">AXE80_06495</name>
</gene>
<proteinExistence type="predicted"/>
<dbReference type="EMBL" id="CP014224">
    <property type="protein sequence ID" value="ANW95949.1"/>
    <property type="molecule type" value="Genomic_DNA"/>
</dbReference>
<name>A0A1B1Y5C7_9FLAO</name>
<dbReference type="STRING" id="1790137.AXE80_06495"/>
<dbReference type="OrthoDB" id="9932602at2"/>
<keyword evidence="2" id="KW-1185">Reference proteome</keyword>
<sequence>MKKIFCFLIVLISCKDHHDHPCEDINDYYIMELYKTKGEDQKEKSKLILKDWIKELREHNCSPNTYYEYYKEVDDNSSVTF</sequence>